<dbReference type="InterPro" id="IPR008979">
    <property type="entry name" value="Galactose-bd-like_sf"/>
</dbReference>
<dbReference type="PROSITE" id="PS50022">
    <property type="entry name" value="FA58C_3"/>
    <property type="match status" value="2"/>
</dbReference>
<feature type="disulfide bond" evidence="9">
    <location>
        <begin position="498"/>
        <end position="513"/>
    </location>
</feature>
<feature type="disulfide bond" evidence="9">
    <location>
        <begin position="247"/>
        <end position="262"/>
    </location>
</feature>
<keyword evidence="8" id="KW-0325">Glycoprotein</keyword>
<dbReference type="SUPFAM" id="SSF49785">
    <property type="entry name" value="Galactose-binding domain-like"/>
    <property type="match status" value="2"/>
</dbReference>
<evidence type="ECO:0000256" key="9">
    <source>
        <dbReference type="PROSITE-ProRule" id="PRU00124"/>
    </source>
</evidence>
<dbReference type="InterPro" id="IPR002172">
    <property type="entry name" value="LDrepeatLR_classA_rpt"/>
</dbReference>
<evidence type="ECO:0000256" key="6">
    <source>
        <dbReference type="ARBA" id="ARBA00023157"/>
    </source>
</evidence>
<accession>A0A8J9VDF3</accession>
<evidence type="ECO:0000256" key="7">
    <source>
        <dbReference type="ARBA" id="ARBA00023170"/>
    </source>
</evidence>
<evidence type="ECO:0000256" key="3">
    <source>
        <dbReference type="ARBA" id="ARBA00022737"/>
    </source>
</evidence>
<dbReference type="SUPFAM" id="SSF57424">
    <property type="entry name" value="LDL receptor-like module"/>
    <property type="match status" value="14"/>
</dbReference>
<dbReference type="Gene3D" id="4.10.400.10">
    <property type="entry name" value="Low-density Lipoprotein Receptor"/>
    <property type="match status" value="15"/>
</dbReference>
<feature type="disulfide bond" evidence="9">
    <location>
        <begin position="479"/>
        <end position="491"/>
    </location>
</feature>
<reference evidence="13" key="1">
    <citation type="submission" date="2022-01" db="EMBL/GenBank/DDBJ databases">
        <authorList>
            <person name="Braso-Vives M."/>
        </authorList>
    </citation>
    <scope>NUCLEOTIDE SEQUENCE</scope>
</reference>
<dbReference type="EMBL" id="OV696686">
    <property type="protein sequence ID" value="CAH1233770.1"/>
    <property type="molecule type" value="Genomic_DNA"/>
</dbReference>
<dbReference type="GO" id="GO:0005041">
    <property type="term" value="F:low-density lipoprotein particle receptor activity"/>
    <property type="evidence" value="ECO:0007669"/>
    <property type="project" value="TreeGrafter"/>
</dbReference>
<feature type="disulfide bond" evidence="9">
    <location>
        <begin position="459"/>
        <end position="474"/>
    </location>
</feature>
<keyword evidence="5" id="KW-0472">Membrane</keyword>
<feature type="disulfide bond" evidence="9">
    <location>
        <begin position="347"/>
        <end position="362"/>
    </location>
</feature>
<evidence type="ECO:0000313" key="13">
    <source>
        <dbReference type="EMBL" id="CAH1233770.1"/>
    </source>
</evidence>
<feature type="disulfide bond" evidence="9">
    <location>
        <begin position="165"/>
        <end position="180"/>
    </location>
</feature>
<feature type="disulfide bond" evidence="9">
    <location>
        <begin position="124"/>
        <end position="139"/>
    </location>
</feature>
<dbReference type="SMART" id="SM00192">
    <property type="entry name" value="LDLa"/>
    <property type="match status" value="17"/>
</dbReference>
<feature type="disulfide bond" evidence="9">
    <location>
        <begin position="486"/>
        <end position="504"/>
    </location>
</feature>
<dbReference type="PROSITE" id="PS01209">
    <property type="entry name" value="LDLRA_1"/>
    <property type="match status" value="9"/>
</dbReference>
<dbReference type="InterPro" id="IPR000421">
    <property type="entry name" value="FA58C"/>
</dbReference>
<dbReference type="PROSITE" id="PS50068">
    <property type="entry name" value="LDLRA_2"/>
    <property type="match status" value="15"/>
</dbReference>
<dbReference type="PANTHER" id="PTHR22722:SF15">
    <property type="entry name" value="LOW-DENSITY LIPOPROTEIN RECEPTOR-RELATED"/>
    <property type="match status" value="1"/>
</dbReference>
<name>A0A8J9VDF3_BRALA</name>
<feature type="signal peptide" evidence="11">
    <location>
        <begin position="1"/>
        <end position="19"/>
    </location>
</feature>
<dbReference type="SMART" id="SM00231">
    <property type="entry name" value="FA58C"/>
    <property type="match status" value="2"/>
</dbReference>
<evidence type="ECO:0000313" key="14">
    <source>
        <dbReference type="Proteomes" id="UP000838412"/>
    </source>
</evidence>
<comment type="subcellular location">
    <subcellularLocation>
        <location evidence="1">Membrane</location>
        <topology evidence="1">Single-pass membrane protein</topology>
    </subcellularLocation>
</comment>
<dbReference type="InterPro" id="IPR023415">
    <property type="entry name" value="LDLR_class-A_CS"/>
</dbReference>
<dbReference type="Gene3D" id="2.60.120.260">
    <property type="entry name" value="Galactose-binding domain-like"/>
    <property type="match status" value="2"/>
</dbReference>
<keyword evidence="14" id="KW-1185">Reference proteome</keyword>
<dbReference type="PRINTS" id="PR00261">
    <property type="entry name" value="LDLRECEPTOR"/>
</dbReference>
<evidence type="ECO:0000256" key="5">
    <source>
        <dbReference type="ARBA" id="ARBA00023136"/>
    </source>
</evidence>
<feature type="disulfide bond" evidence="9">
    <location>
        <begin position="384"/>
        <end position="399"/>
    </location>
</feature>
<dbReference type="InterPro" id="IPR036055">
    <property type="entry name" value="LDL_receptor-like_sf"/>
</dbReference>
<evidence type="ECO:0000259" key="12">
    <source>
        <dbReference type="PROSITE" id="PS50022"/>
    </source>
</evidence>
<feature type="disulfide bond" evidence="9">
    <location>
        <begin position="286"/>
        <end position="301"/>
    </location>
</feature>
<evidence type="ECO:0000256" key="1">
    <source>
        <dbReference type="ARBA" id="ARBA00004167"/>
    </source>
</evidence>
<gene>
    <name evidence="13" type="primary">LRP1B</name>
    <name evidence="13" type="ORF">BLAG_LOCUS2421</name>
</gene>
<feature type="disulfide bond" evidence="9">
    <location>
        <begin position="83"/>
        <end position="98"/>
    </location>
</feature>
<dbReference type="OrthoDB" id="9990982at2759"/>
<feature type="chain" id="PRO_5035470175" evidence="11">
    <location>
        <begin position="20"/>
        <end position="1162"/>
    </location>
</feature>
<feature type="disulfide bond" evidence="9">
    <location>
        <begin position="422"/>
        <end position="437"/>
    </location>
</feature>
<keyword evidence="11" id="KW-0732">Signal</keyword>
<dbReference type="Proteomes" id="UP000838412">
    <property type="component" value="Chromosome 1"/>
</dbReference>
<evidence type="ECO:0000256" key="8">
    <source>
        <dbReference type="ARBA" id="ARBA00023180"/>
    </source>
</evidence>
<comment type="caution">
    <text evidence="9">Lacks conserved residue(s) required for the propagation of feature annotation.</text>
</comment>
<keyword evidence="6 9" id="KW-1015">Disulfide bond</keyword>
<protein>
    <submittedName>
        <fullName evidence="13">LRP1B protein</fullName>
    </submittedName>
</protein>
<dbReference type="InterPro" id="IPR051221">
    <property type="entry name" value="LDLR-related"/>
</dbReference>
<dbReference type="CDD" id="cd00057">
    <property type="entry name" value="FA58C"/>
    <property type="match status" value="2"/>
</dbReference>
<evidence type="ECO:0000256" key="2">
    <source>
        <dbReference type="ARBA" id="ARBA00022692"/>
    </source>
</evidence>
<dbReference type="Pfam" id="PF00754">
    <property type="entry name" value="F5_F8_type_C"/>
    <property type="match status" value="2"/>
</dbReference>
<keyword evidence="7" id="KW-0675">Receptor</keyword>
<evidence type="ECO:0000256" key="10">
    <source>
        <dbReference type="SAM" id="MobiDB-lite"/>
    </source>
</evidence>
<feature type="disulfide bond" evidence="9">
    <location>
        <begin position="410"/>
        <end position="428"/>
    </location>
</feature>
<evidence type="ECO:0000256" key="11">
    <source>
        <dbReference type="SAM" id="SignalP"/>
    </source>
</evidence>
<evidence type="ECO:0000256" key="4">
    <source>
        <dbReference type="ARBA" id="ARBA00022989"/>
    </source>
</evidence>
<keyword evidence="3" id="KW-0677">Repeat</keyword>
<feature type="disulfide bond" evidence="9">
    <location>
        <begin position="206"/>
        <end position="221"/>
    </location>
</feature>
<keyword evidence="4" id="KW-1133">Transmembrane helix</keyword>
<dbReference type="AlphaFoldDB" id="A0A8J9VDF3"/>
<dbReference type="GO" id="GO:0005886">
    <property type="term" value="C:plasma membrane"/>
    <property type="evidence" value="ECO:0007669"/>
    <property type="project" value="TreeGrafter"/>
</dbReference>
<dbReference type="CDD" id="cd00112">
    <property type="entry name" value="LDLa"/>
    <property type="match status" value="10"/>
</dbReference>
<dbReference type="GO" id="GO:0043235">
    <property type="term" value="C:receptor complex"/>
    <property type="evidence" value="ECO:0007669"/>
    <property type="project" value="TreeGrafter"/>
</dbReference>
<feature type="domain" description="F5/8 type C" evidence="12">
    <location>
        <begin position="685"/>
        <end position="842"/>
    </location>
</feature>
<feature type="disulfide bond" evidence="9">
    <location>
        <begin position="1032"/>
        <end position="1047"/>
    </location>
</feature>
<feature type="disulfide bond" evidence="9">
    <location>
        <begin position="944"/>
        <end position="959"/>
    </location>
</feature>
<feature type="region of interest" description="Disordered" evidence="10">
    <location>
        <begin position="1097"/>
        <end position="1123"/>
    </location>
</feature>
<feature type="disulfide bond" evidence="9">
    <location>
        <begin position="1080"/>
        <end position="1095"/>
    </location>
</feature>
<feature type="domain" description="F5/8 type C" evidence="12">
    <location>
        <begin position="515"/>
        <end position="671"/>
    </location>
</feature>
<proteinExistence type="predicted"/>
<organism evidence="13 14">
    <name type="scientific">Branchiostoma lanceolatum</name>
    <name type="common">Common lancelet</name>
    <name type="synonym">Amphioxus lanceolatum</name>
    <dbReference type="NCBI Taxonomy" id="7740"/>
    <lineage>
        <taxon>Eukaryota</taxon>
        <taxon>Metazoa</taxon>
        <taxon>Chordata</taxon>
        <taxon>Cephalochordata</taxon>
        <taxon>Leptocardii</taxon>
        <taxon>Amphioxiformes</taxon>
        <taxon>Branchiostomatidae</taxon>
        <taxon>Branchiostoma</taxon>
    </lineage>
</organism>
<sequence>MATGLLLFVCLLSIGMVSSDGGCPSSAFACDTTDDCVGLAARCDGFIDCPDGSDEECTAPDCLSPDVFGCDMDARCLSLAVVCDGTDHCPDGSDEDGCLTKGCPLPYYIKCAPTGICVGPEWQCDGLDDCEDGSDEVNCTSKECYNPDYFKCESSGVCVRPEWQCDGWNDCDDVSDENNCAREECYNPDEFMCEISGVCLPPEWECDGEDDCYYGSDERDCLTKECHLSNYLKCETTGICVRPELQCNGRNECEDGSDEENCTVCPLPNDFKCESSGVCVRPEKQCNEAYDCDDISDEKDCLTKECPLSDYLKCKPTDEKNCTADECPLPNFFCEPRGPCIQDTKRCDGVGNCYDESDENGCGCTSVEFRCETSGSCVAPSGVCDGVPDCDDASDEQLCQSCAEQGLWQCDSGECINNASVCDGDKDCSSGADEENCTAPCSGLQLECDGRCLPKYRACDGLGDCSNGKDEINCTVGGCIAKQFHCADGACLLESQLCDNKTDCSGGEDEDDCGVVPPSGFPLGLASRYIPDVYVTASSEYKSEFAPSQARQTPPTAPGYCWVPSSVVDQWLQVYFGKTTDVTGVVISGGGSNWDLGSWVTSFTLAFSMDGASWGPYAAGRNNVVQIFEGNRDRYNKVSRRLPAPVTSRYIRLYPTSYEGWVAMVMEVYVTNDENAWLNLDEYVTLGVGLNPDDPAAVPKIPDLHMTASSRRAELYPWQARLNNGRGQQLGACWSPAPDLDRNPWLQITHDNVYAVAGVITQGAYNMDYWVTSYKLAFSVDGEWTMYTNSTGDGEEMVFQANSDSHGYARNLLDNPTFALYTRFYPLTFHNRIALRVEILVKHGDGRRKAKVDFGPPGIPVCENVLEAECGLELTMDLENLGCLEIDSQFSPCWDPDGDVFHDSQACDGTADCSTWEDEANCDECAMECLTVSGDPCVSSGWICDELNDCLNGEDEQGCVQGVPKHCFFTCRNNVTCLPTTHLGDGHQDCADGEDEMPIEVEETLGRRWGSCSFSCASVYGNASCVPDAFSCDGDADCWEEEDEQGCEGGQPGAEDCPTFYCGLPGSPDLVYCVHRHLICDGYPDCAAGEDEQGCGNADGASTEASTAPSVGPTAEPTSGQVSFEDQTVTGLYTENRAPQDQVMAWMVAAALCGQILYRLDF</sequence>
<dbReference type="Pfam" id="PF00057">
    <property type="entry name" value="Ldl_recept_a"/>
    <property type="match status" value="9"/>
</dbReference>
<keyword evidence="2" id="KW-0812">Transmembrane</keyword>
<dbReference type="PANTHER" id="PTHR22722">
    <property type="entry name" value="LOW-DENSITY LIPOPROTEIN RECEPTOR-RELATED PROTEIN 2-RELATED"/>
    <property type="match status" value="1"/>
</dbReference>